<accession>A0A381S306</accession>
<evidence type="ECO:0000256" key="3">
    <source>
        <dbReference type="ARBA" id="ARBA00011233"/>
    </source>
</evidence>
<evidence type="ECO:0000256" key="5">
    <source>
        <dbReference type="ARBA" id="ARBA00023277"/>
    </source>
</evidence>
<organism evidence="6">
    <name type="scientific">marine metagenome</name>
    <dbReference type="NCBI Taxonomy" id="408172"/>
    <lineage>
        <taxon>unclassified sequences</taxon>
        <taxon>metagenomes</taxon>
        <taxon>ecological metagenomes</taxon>
    </lineage>
</organism>
<dbReference type="EMBL" id="UINC01002544">
    <property type="protein sequence ID" value="SUZ97819.1"/>
    <property type="molecule type" value="Genomic_DNA"/>
</dbReference>
<evidence type="ECO:0000256" key="4">
    <source>
        <dbReference type="ARBA" id="ARBA00023239"/>
    </source>
</evidence>
<protein>
    <recommendedName>
        <fullName evidence="7">2-dehydro-3-deoxyphosphogluconate aldolase</fullName>
    </recommendedName>
</protein>
<dbReference type="Pfam" id="PF01081">
    <property type="entry name" value="Aldolase"/>
    <property type="match status" value="1"/>
</dbReference>
<reference evidence="6" key="1">
    <citation type="submission" date="2018-05" db="EMBL/GenBank/DDBJ databases">
        <authorList>
            <person name="Lanie J.A."/>
            <person name="Ng W.-L."/>
            <person name="Kazmierczak K.M."/>
            <person name="Andrzejewski T.M."/>
            <person name="Davidsen T.M."/>
            <person name="Wayne K.J."/>
            <person name="Tettelin H."/>
            <person name="Glass J.I."/>
            <person name="Rusch D."/>
            <person name="Podicherti R."/>
            <person name="Tsui H.-C.T."/>
            <person name="Winkler M.E."/>
        </authorList>
    </citation>
    <scope>NUCLEOTIDE SEQUENCE</scope>
</reference>
<gene>
    <name evidence="6" type="ORF">METZ01_LOCUS50673</name>
</gene>
<dbReference type="NCBIfam" id="TIGR01182">
    <property type="entry name" value="eda"/>
    <property type="match status" value="1"/>
</dbReference>
<dbReference type="CDD" id="cd00452">
    <property type="entry name" value="KDPG_aldolase"/>
    <property type="match status" value="1"/>
</dbReference>
<proteinExistence type="inferred from homology"/>
<comment type="similarity">
    <text evidence="2">Belongs to the KHG/KDPG aldolase family.</text>
</comment>
<dbReference type="PANTHER" id="PTHR30246">
    <property type="entry name" value="2-KETO-3-DEOXY-6-PHOSPHOGLUCONATE ALDOLASE"/>
    <property type="match status" value="1"/>
</dbReference>
<dbReference type="SUPFAM" id="SSF51569">
    <property type="entry name" value="Aldolase"/>
    <property type="match status" value="1"/>
</dbReference>
<keyword evidence="5" id="KW-0119">Carbohydrate metabolism</keyword>
<dbReference type="GO" id="GO:0016829">
    <property type="term" value="F:lyase activity"/>
    <property type="evidence" value="ECO:0007669"/>
    <property type="project" value="UniProtKB-KW"/>
</dbReference>
<keyword evidence="4" id="KW-0456">Lyase</keyword>
<evidence type="ECO:0000313" key="6">
    <source>
        <dbReference type="EMBL" id="SUZ97819.1"/>
    </source>
</evidence>
<comment type="subunit">
    <text evidence="3">Homotrimer.</text>
</comment>
<evidence type="ECO:0000256" key="2">
    <source>
        <dbReference type="ARBA" id="ARBA00006906"/>
    </source>
</evidence>
<dbReference type="AlphaFoldDB" id="A0A381S306"/>
<name>A0A381S306_9ZZZZ</name>
<comment type="pathway">
    <text evidence="1">Carbohydrate acid metabolism.</text>
</comment>
<dbReference type="InterPro" id="IPR000887">
    <property type="entry name" value="Aldlse_KDPG_KHG"/>
</dbReference>
<dbReference type="PANTHER" id="PTHR30246:SF1">
    <property type="entry name" value="2-DEHYDRO-3-DEOXY-6-PHOSPHOGALACTONATE ALDOLASE-RELATED"/>
    <property type="match status" value="1"/>
</dbReference>
<evidence type="ECO:0008006" key="7">
    <source>
        <dbReference type="Google" id="ProtNLM"/>
    </source>
</evidence>
<dbReference type="InterPro" id="IPR013785">
    <property type="entry name" value="Aldolase_TIM"/>
</dbReference>
<evidence type="ECO:0000256" key="1">
    <source>
        <dbReference type="ARBA" id="ARBA00004761"/>
    </source>
</evidence>
<sequence length="229" mass="25210">MVFDLPRFESEPVIGIVRGLNESSLEGVVDAAFAGGLRFLEITLNTPDAFHLINKINNKYTQLQIGAGTVLSVEMAKKAIDAGAKYIVAPNFDEEVSTFCVKNKIAYFPGALTPSEIKKAWESGATMVKVFPASQMGPDYFKIIKGPFEKIKLMAVGGVNPRNIKDYLGAGADAVAFGGSIFSTQRMANRRYEEIHKDIEEFMFAVKDFYSKMRGVERQTAKNFGGGER</sequence>
<dbReference type="Gene3D" id="3.20.20.70">
    <property type="entry name" value="Aldolase class I"/>
    <property type="match status" value="1"/>
</dbReference>